<feature type="domain" description="FlgD/Vpr Ig-like" evidence="3">
    <location>
        <begin position="763"/>
        <end position="819"/>
    </location>
</feature>
<name>A0A956NG63_UNCEI</name>
<dbReference type="SUPFAM" id="SSF51126">
    <property type="entry name" value="Pectin lyase-like"/>
    <property type="match status" value="2"/>
</dbReference>
<reference evidence="4" key="2">
    <citation type="journal article" date="2021" name="Microbiome">
        <title>Successional dynamics and alternative stable states in a saline activated sludge microbial community over 9 years.</title>
        <authorList>
            <person name="Wang Y."/>
            <person name="Ye J."/>
            <person name="Ju F."/>
            <person name="Liu L."/>
            <person name="Boyd J.A."/>
            <person name="Deng Y."/>
            <person name="Parks D.H."/>
            <person name="Jiang X."/>
            <person name="Yin X."/>
            <person name="Woodcroft B.J."/>
            <person name="Tyson G.W."/>
            <person name="Hugenholtz P."/>
            <person name="Polz M.F."/>
            <person name="Zhang T."/>
        </authorList>
    </citation>
    <scope>NUCLEOTIDE SEQUENCE</scope>
    <source>
        <strain evidence="4">HKST-UBA02</strain>
    </source>
</reference>
<reference evidence="4" key="1">
    <citation type="submission" date="2020-04" db="EMBL/GenBank/DDBJ databases">
        <authorList>
            <person name="Zhang T."/>
        </authorList>
    </citation>
    <scope>NUCLEOTIDE SEQUENCE</scope>
    <source>
        <strain evidence="4">HKST-UBA02</strain>
    </source>
</reference>
<evidence type="ECO:0008006" key="6">
    <source>
        <dbReference type="Google" id="ProtNLM"/>
    </source>
</evidence>
<dbReference type="InterPro" id="IPR011050">
    <property type="entry name" value="Pectin_lyase_fold/virulence"/>
</dbReference>
<dbReference type="AlphaFoldDB" id="A0A956NG63"/>
<proteinExistence type="predicted"/>
<dbReference type="Proteomes" id="UP000739538">
    <property type="component" value="Unassembled WGS sequence"/>
</dbReference>
<dbReference type="Pfam" id="PF12708">
    <property type="entry name" value="Pect-lyase_RHGA_epim"/>
    <property type="match status" value="2"/>
</dbReference>
<feature type="region of interest" description="Disordered" evidence="1">
    <location>
        <begin position="711"/>
        <end position="750"/>
    </location>
</feature>
<dbReference type="InterPro" id="IPR025965">
    <property type="entry name" value="FlgD/Vpr_Ig-like"/>
</dbReference>
<gene>
    <name evidence="4" type="ORF">KDA27_23530</name>
</gene>
<evidence type="ECO:0000259" key="3">
    <source>
        <dbReference type="Pfam" id="PF13860"/>
    </source>
</evidence>
<feature type="domain" description="Rhamnogalacturonase A/B/Epimerase-like pectate lyase" evidence="2">
    <location>
        <begin position="68"/>
        <end position="268"/>
    </location>
</feature>
<protein>
    <recommendedName>
        <fullName evidence="6">FlgD Ig-like domain-containing protein</fullName>
    </recommendedName>
</protein>
<sequence length="848" mass="91875">MRNGHHGRRHGIIGLSRSLGTILCLFLISGADIARAFVFEFDPPPGVDASDPHFMDGLLDVTEAPYFADPTGGADATAAIQNALEDARDYQLACFFPSGTYLVSDMLNAMQSDRDHPCVFVGSRNGPRPVLLLSPTAVGYEDPEAPKPLLWIWTQPDGATHEDPNLGEQANISFNQIFRGIDIDVRAHAGAIGLRFAASQGSSLEEVSILADGAYAGVVNCPGQGGGTHQVEIDGGRYGIVLETVSRFPTIVASTFHNQTDAAIFQEQLYVRLVVVGSEFVKPDGVAIDIASGLGLTLIDSRVEFTSGSGIVYRHAFRPDAYFSECYVRGATSFIQSGSYMDGPTDPNAWSEITEYVLTNTNSRTLVDGDLDADTPPVWTEGVVPASAEELRARHGWNGETFPGFEDPTVVNAKDLGAVGDGVADDTAALEAAIALHDRIFLPKGNYRITRTLELGPDTSFFGVAPMYSVLYGDPLSGSSGSPLITTVDDPFASTTLAFVSITYPSDGTQYTNLVWRAGRRSIVRDVHASVEVWPNEPIAEDHQVFIVRGNGGGRWFASSIWNGRFANLSYHPNFRHYWIYGTREPLWFYAMNFERSSTSPQSEIDGAENVRVYSLKAEAGTPGPEQLNTPLRIANSRNVEIYDVIGNIELRSGESIVLVEDAEDARVVHVSSFESDSTWSTITERYDGVETSIAGSERLSYFRRGVPSLSGLPGDAGSADTVPGDEPQEDGAESGSTDGSAGTPSSRTSELRLLQNPAHDQLRFEITLLRDDDVQVVVLDVAGRAVRTLEFGRLPIGTHKLTWDGHDDRGNPASAGVYFLGLRGPGGHGDQPDPMKRTRFRRATLLR</sequence>
<dbReference type="Gene3D" id="2.60.40.4070">
    <property type="match status" value="1"/>
</dbReference>
<dbReference type="InterPro" id="IPR024535">
    <property type="entry name" value="RHGA/B-epi-like_pectate_lyase"/>
</dbReference>
<evidence type="ECO:0000256" key="1">
    <source>
        <dbReference type="SAM" id="MobiDB-lite"/>
    </source>
</evidence>
<dbReference type="EMBL" id="JAGQHS010000211">
    <property type="protein sequence ID" value="MCA9758785.1"/>
    <property type="molecule type" value="Genomic_DNA"/>
</dbReference>
<dbReference type="Gene3D" id="2.160.20.10">
    <property type="entry name" value="Single-stranded right-handed beta-helix, Pectin lyase-like"/>
    <property type="match status" value="2"/>
</dbReference>
<evidence type="ECO:0000259" key="2">
    <source>
        <dbReference type="Pfam" id="PF12708"/>
    </source>
</evidence>
<organism evidence="4 5">
    <name type="scientific">Eiseniibacteriota bacterium</name>
    <dbReference type="NCBI Taxonomy" id="2212470"/>
    <lineage>
        <taxon>Bacteria</taxon>
        <taxon>Candidatus Eiseniibacteriota</taxon>
    </lineage>
</organism>
<feature type="domain" description="Rhamnogalacturonase A/B/Epimerase-like pectate lyase" evidence="2">
    <location>
        <begin position="411"/>
        <end position="473"/>
    </location>
</feature>
<dbReference type="Pfam" id="PF13860">
    <property type="entry name" value="FlgD_ig"/>
    <property type="match status" value="1"/>
</dbReference>
<evidence type="ECO:0000313" key="4">
    <source>
        <dbReference type="EMBL" id="MCA9758785.1"/>
    </source>
</evidence>
<comment type="caution">
    <text evidence="4">The sequence shown here is derived from an EMBL/GenBank/DDBJ whole genome shotgun (WGS) entry which is preliminary data.</text>
</comment>
<evidence type="ECO:0000313" key="5">
    <source>
        <dbReference type="Proteomes" id="UP000739538"/>
    </source>
</evidence>
<dbReference type="InterPro" id="IPR012334">
    <property type="entry name" value="Pectin_lyas_fold"/>
</dbReference>
<accession>A0A956NG63</accession>
<feature type="compositionally biased region" description="Polar residues" evidence="1">
    <location>
        <begin position="735"/>
        <end position="749"/>
    </location>
</feature>